<dbReference type="GO" id="GO:0000105">
    <property type="term" value="P:L-histidine biosynthetic process"/>
    <property type="evidence" value="ECO:0007669"/>
    <property type="project" value="UniProtKB-UniRule"/>
</dbReference>
<evidence type="ECO:0000313" key="11">
    <source>
        <dbReference type="Proteomes" id="UP000035159"/>
    </source>
</evidence>
<evidence type="ECO:0000256" key="4">
    <source>
        <dbReference type="ARBA" id="ARBA00022605"/>
    </source>
</evidence>
<dbReference type="InterPro" id="IPR016195">
    <property type="entry name" value="Pol/histidinol_Pase-like"/>
</dbReference>
<dbReference type="OrthoDB" id="9775255at2"/>
<dbReference type="NCBIfam" id="TIGR01856">
    <property type="entry name" value="hisJ_fam"/>
    <property type="match status" value="1"/>
</dbReference>
<proteinExistence type="inferred from homology"/>
<evidence type="ECO:0000256" key="7">
    <source>
        <dbReference type="ARBA" id="ARBA00049158"/>
    </source>
</evidence>
<keyword evidence="6 8" id="KW-0368">Histidine biosynthesis</keyword>
<evidence type="ECO:0000256" key="8">
    <source>
        <dbReference type="RuleBase" id="RU366003"/>
    </source>
</evidence>
<comment type="similarity">
    <text evidence="2 8">Belongs to the PHP hydrolase family. HisK subfamily.</text>
</comment>
<dbReference type="GO" id="GO:0004401">
    <property type="term" value="F:histidinol-phosphatase activity"/>
    <property type="evidence" value="ECO:0007669"/>
    <property type="project" value="UniProtKB-UniRule"/>
</dbReference>
<evidence type="ECO:0000256" key="3">
    <source>
        <dbReference type="ARBA" id="ARBA00013085"/>
    </source>
</evidence>
<evidence type="ECO:0000259" key="9">
    <source>
        <dbReference type="SMART" id="SM00481"/>
    </source>
</evidence>
<dbReference type="SMART" id="SM00481">
    <property type="entry name" value="POLIIIAc"/>
    <property type="match status" value="1"/>
</dbReference>
<organism evidence="10 11">
    <name type="scientific">Kosmotoga pacifica</name>
    <dbReference type="NCBI Taxonomy" id="1330330"/>
    <lineage>
        <taxon>Bacteria</taxon>
        <taxon>Thermotogati</taxon>
        <taxon>Thermotogota</taxon>
        <taxon>Thermotogae</taxon>
        <taxon>Kosmotogales</taxon>
        <taxon>Kosmotogaceae</taxon>
        <taxon>Kosmotoga</taxon>
    </lineage>
</organism>
<dbReference type="EC" id="3.1.3.15" evidence="3 8"/>
<evidence type="ECO:0000256" key="6">
    <source>
        <dbReference type="ARBA" id="ARBA00023102"/>
    </source>
</evidence>
<name>A0A0G2ZCC0_9BACT</name>
<dbReference type="InterPro" id="IPR003141">
    <property type="entry name" value="Pol/His_phosphatase_N"/>
</dbReference>
<dbReference type="Proteomes" id="UP000035159">
    <property type="component" value="Chromosome"/>
</dbReference>
<dbReference type="PANTHER" id="PTHR21039:SF0">
    <property type="entry name" value="HISTIDINOL-PHOSPHATASE"/>
    <property type="match status" value="1"/>
</dbReference>
<keyword evidence="4 8" id="KW-0028">Amino-acid biosynthesis</keyword>
<evidence type="ECO:0000256" key="2">
    <source>
        <dbReference type="ARBA" id="ARBA00009152"/>
    </source>
</evidence>
<accession>A0A0G2ZCC0</accession>
<dbReference type="AlphaFoldDB" id="A0A0G2ZCC0"/>
<dbReference type="Pfam" id="PF02811">
    <property type="entry name" value="PHP"/>
    <property type="match status" value="1"/>
</dbReference>
<keyword evidence="5 8" id="KW-0378">Hydrolase</keyword>
<dbReference type="InterPro" id="IPR010140">
    <property type="entry name" value="Histidinol_P_phosphatase_HisJ"/>
</dbReference>
<dbReference type="Gene3D" id="3.20.20.140">
    <property type="entry name" value="Metal-dependent hydrolases"/>
    <property type="match status" value="1"/>
</dbReference>
<dbReference type="PATRIC" id="fig|1330330.3.peg.1598"/>
<evidence type="ECO:0000313" key="10">
    <source>
        <dbReference type="EMBL" id="AKI97746.1"/>
    </source>
</evidence>
<dbReference type="STRING" id="1330330.IX53_07900"/>
<dbReference type="KEGG" id="kpf:IX53_07900"/>
<keyword evidence="11" id="KW-1185">Reference proteome</keyword>
<gene>
    <name evidence="10" type="ORF">IX53_07900</name>
</gene>
<dbReference type="GO" id="GO:0005737">
    <property type="term" value="C:cytoplasm"/>
    <property type="evidence" value="ECO:0007669"/>
    <property type="project" value="TreeGrafter"/>
</dbReference>
<dbReference type="PANTHER" id="PTHR21039">
    <property type="entry name" value="HISTIDINOL PHOSPHATASE-RELATED"/>
    <property type="match status" value="1"/>
</dbReference>
<evidence type="ECO:0000256" key="5">
    <source>
        <dbReference type="ARBA" id="ARBA00022801"/>
    </source>
</evidence>
<evidence type="ECO:0000256" key="1">
    <source>
        <dbReference type="ARBA" id="ARBA00004970"/>
    </source>
</evidence>
<comment type="catalytic activity">
    <reaction evidence="7 8">
        <text>L-histidinol phosphate + H2O = L-histidinol + phosphate</text>
        <dbReference type="Rhea" id="RHEA:14465"/>
        <dbReference type="ChEBI" id="CHEBI:15377"/>
        <dbReference type="ChEBI" id="CHEBI:43474"/>
        <dbReference type="ChEBI" id="CHEBI:57699"/>
        <dbReference type="ChEBI" id="CHEBI:57980"/>
        <dbReference type="EC" id="3.1.3.15"/>
    </reaction>
</comment>
<dbReference type="RefSeq" id="WP_047754881.1">
    <property type="nucleotide sequence ID" value="NZ_CAJUHA010000017.1"/>
</dbReference>
<protein>
    <recommendedName>
        <fullName evidence="3 8">Histidinol-phosphatase</fullName>
        <shortName evidence="8">HolPase</shortName>
        <ecNumber evidence="3 8">3.1.3.15</ecNumber>
    </recommendedName>
</protein>
<dbReference type="UniPathway" id="UPA00031">
    <property type="reaction ID" value="UER00013"/>
</dbReference>
<comment type="pathway">
    <text evidence="1 8">Amino-acid biosynthesis; L-histidine biosynthesis; L-histidine from 5-phospho-alpha-D-ribose 1-diphosphate: step 8/9.</text>
</comment>
<feature type="domain" description="Polymerase/histidinol phosphatase N-terminal" evidence="9">
    <location>
        <begin position="2"/>
        <end position="82"/>
    </location>
</feature>
<sequence length="255" mass="29054">MIDLHVHTRFSPDAEPTIEEVVKAAAEKGVEILGISDHYELGPTLEEGDNFGDPLLYLEEIERVSKEYPLKVLKAVELGIQSYTDNSILNGAFDYFIYSIHEGPNFPDVTQPSKLWKAYLEESIAAVETLDFPGFFGHLDFLRRYLPDYVPLEPSPLLDELLKLLVRKDLGLEINTSGLRKEFKEAHPQRWIIERYLSFGGKYLTIGSDAHRIEDLGKGFIEALRIIKSLDVKELFYCEEGNFVPVPVESFPLSF</sequence>
<dbReference type="InterPro" id="IPR004013">
    <property type="entry name" value="PHP_dom"/>
</dbReference>
<reference evidence="10 11" key="1">
    <citation type="submission" date="2015-04" db="EMBL/GenBank/DDBJ databases">
        <title>Complete Genome Sequence of Kosmotoga pacifica SLHLJ1.</title>
        <authorList>
            <person name="Jiang L.J."/>
            <person name="Shao Z.Z."/>
            <person name="Jebbar M."/>
        </authorList>
    </citation>
    <scope>NUCLEOTIDE SEQUENCE [LARGE SCALE GENOMIC DNA]</scope>
    <source>
        <strain evidence="10 11">SLHLJ1</strain>
    </source>
</reference>
<dbReference type="EMBL" id="CP011232">
    <property type="protein sequence ID" value="AKI97746.1"/>
    <property type="molecule type" value="Genomic_DNA"/>
</dbReference>
<dbReference type="SUPFAM" id="SSF89550">
    <property type="entry name" value="PHP domain-like"/>
    <property type="match status" value="1"/>
</dbReference>